<proteinExistence type="predicted"/>
<dbReference type="PIRSF" id="PIRSF016482">
    <property type="entry name" value="PilO"/>
    <property type="match status" value="1"/>
</dbReference>
<dbReference type="Proteomes" id="UP001501221">
    <property type="component" value="Unassembled WGS sequence"/>
</dbReference>
<feature type="coiled-coil region" evidence="1">
    <location>
        <begin position="45"/>
        <end position="92"/>
    </location>
</feature>
<keyword evidence="2" id="KW-0812">Transmembrane</keyword>
<dbReference type="Pfam" id="PF04350">
    <property type="entry name" value="PilO"/>
    <property type="match status" value="1"/>
</dbReference>
<keyword evidence="2" id="KW-0472">Membrane</keyword>
<feature type="transmembrane region" description="Helical" evidence="2">
    <location>
        <begin position="20"/>
        <end position="39"/>
    </location>
</feature>
<evidence type="ECO:0000313" key="3">
    <source>
        <dbReference type="EMBL" id="GAA0205235.1"/>
    </source>
</evidence>
<dbReference type="PANTHER" id="PTHR39555">
    <property type="entry name" value="FIMBRIAL ASSEMBLY PROTEIN PILO-LIKE PROTEIN-RELATED"/>
    <property type="match status" value="1"/>
</dbReference>
<keyword evidence="4" id="KW-1185">Reference proteome</keyword>
<dbReference type="InterPro" id="IPR014717">
    <property type="entry name" value="Transl_elong_EF1B/ribsomal_bS6"/>
</dbReference>
<reference evidence="4" key="1">
    <citation type="journal article" date="2019" name="Int. J. Syst. Evol. Microbiol.">
        <title>The Global Catalogue of Microorganisms (GCM) 10K type strain sequencing project: providing services to taxonomists for standard genome sequencing and annotation.</title>
        <authorList>
            <consortium name="The Broad Institute Genomics Platform"/>
            <consortium name="The Broad Institute Genome Sequencing Center for Infectious Disease"/>
            <person name="Wu L."/>
            <person name="Ma J."/>
        </authorList>
    </citation>
    <scope>NUCLEOTIDE SEQUENCE [LARGE SCALE GENOMIC DNA]</scope>
    <source>
        <strain evidence="4">JCM 16211</strain>
    </source>
</reference>
<evidence type="ECO:0000256" key="2">
    <source>
        <dbReference type="SAM" id="Phobius"/>
    </source>
</evidence>
<comment type="caution">
    <text evidence="3">The sequence shown here is derived from an EMBL/GenBank/DDBJ whole genome shotgun (WGS) entry which is preliminary data.</text>
</comment>
<protein>
    <submittedName>
        <fullName evidence="3">Type 4a pilus biogenesis protein PilO</fullName>
    </submittedName>
</protein>
<dbReference type="InterPro" id="IPR007445">
    <property type="entry name" value="PilO"/>
</dbReference>
<sequence>MADLSQYQDFNNIGSWPLPGKIVFIIIAMLVVLGLGYYFDTSEQISELESKEKKEVQLLADYKREYEKAVNLDAYREQMAEMKETFKGLLEQLPKNTEIPGLLDEISYAASGAGVELLSHKYLNESKKAFYIEKPIEIVATGNYHQIADFVSRISKLPRIVTLHSFEITPASNESRRGTLSREQSEQLSFSVLAKTYRYESEEG</sequence>
<dbReference type="PANTHER" id="PTHR39555:SF1">
    <property type="entry name" value="TYPE IV PILUS INNER MEMBRANE COMPONENT PILO"/>
    <property type="match status" value="1"/>
</dbReference>
<dbReference type="Gene3D" id="1.10.287.540">
    <property type="entry name" value="Helix hairpin bin"/>
    <property type="match status" value="1"/>
</dbReference>
<accession>A0ABP3CJ48</accession>
<name>A0ABP3CJ48_9GAMM</name>
<evidence type="ECO:0000313" key="4">
    <source>
        <dbReference type="Proteomes" id="UP001501221"/>
    </source>
</evidence>
<keyword evidence="2" id="KW-1133">Transmembrane helix</keyword>
<organism evidence="3 4">
    <name type="scientific">Kangiella japonica</name>
    <dbReference type="NCBI Taxonomy" id="647384"/>
    <lineage>
        <taxon>Bacteria</taxon>
        <taxon>Pseudomonadati</taxon>
        <taxon>Pseudomonadota</taxon>
        <taxon>Gammaproteobacteria</taxon>
        <taxon>Kangiellales</taxon>
        <taxon>Kangiellaceae</taxon>
        <taxon>Kangiella</taxon>
    </lineage>
</organism>
<dbReference type="RefSeq" id="WP_343987725.1">
    <property type="nucleotide sequence ID" value="NZ_BAAAFM010000003.1"/>
</dbReference>
<dbReference type="EMBL" id="BAAAFM010000003">
    <property type="protein sequence ID" value="GAA0205235.1"/>
    <property type="molecule type" value="Genomic_DNA"/>
</dbReference>
<evidence type="ECO:0000256" key="1">
    <source>
        <dbReference type="SAM" id="Coils"/>
    </source>
</evidence>
<keyword evidence="1" id="KW-0175">Coiled coil</keyword>
<gene>
    <name evidence="3" type="primary">pilO</name>
    <name evidence="3" type="ORF">GCM10009123_10900</name>
</gene>
<dbReference type="Gene3D" id="3.30.70.60">
    <property type="match status" value="1"/>
</dbReference>